<sequence>MCRRHLTSLENLKVMLSESGATCRGRRRTMLKDLYDLDPVEHVKVSRNSHGQPVGSEARLLAAYLGILA</sequence>
<evidence type="ECO:0000313" key="2">
    <source>
        <dbReference type="Proteomes" id="UP000032142"/>
    </source>
</evidence>
<keyword evidence="1" id="KW-0436">Ligase</keyword>
<gene>
    <name evidence="1" type="ORF">F383_38566</name>
</gene>
<keyword evidence="2" id="KW-1185">Reference proteome</keyword>
<dbReference type="GO" id="GO:0016874">
    <property type="term" value="F:ligase activity"/>
    <property type="evidence" value="ECO:0007669"/>
    <property type="project" value="UniProtKB-KW"/>
</dbReference>
<comment type="caution">
    <text evidence="1">The sequence shown here is derived from an EMBL/GenBank/DDBJ whole genome shotgun (WGS) entry which is preliminary data.</text>
</comment>
<protein>
    <submittedName>
        <fullName evidence="1">Alanine--tRNA ligase, mitochondrial</fullName>
    </submittedName>
</protein>
<reference evidence="2" key="1">
    <citation type="submission" date="2014-09" db="EMBL/GenBank/DDBJ databases">
        <authorList>
            <person name="Mudge J."/>
            <person name="Ramaraj T."/>
            <person name="Lindquist I.E."/>
            <person name="Bharti A.K."/>
            <person name="Sundararajan A."/>
            <person name="Cameron C.T."/>
            <person name="Woodward J.E."/>
            <person name="May G.D."/>
            <person name="Brubaker C."/>
            <person name="Broadhvest J."/>
            <person name="Wilkins T.A."/>
        </authorList>
    </citation>
    <scope>NUCLEOTIDE SEQUENCE</scope>
    <source>
        <strain evidence="2">cv. AKA8401</strain>
    </source>
</reference>
<accession>A0A0B0MCJ3</accession>
<dbReference type="Proteomes" id="UP000032142">
    <property type="component" value="Unassembled WGS sequence"/>
</dbReference>
<dbReference type="AlphaFoldDB" id="A0A0B0MCJ3"/>
<organism evidence="1 2">
    <name type="scientific">Gossypium arboreum</name>
    <name type="common">Tree cotton</name>
    <name type="synonym">Gossypium nanking</name>
    <dbReference type="NCBI Taxonomy" id="29729"/>
    <lineage>
        <taxon>Eukaryota</taxon>
        <taxon>Viridiplantae</taxon>
        <taxon>Streptophyta</taxon>
        <taxon>Embryophyta</taxon>
        <taxon>Tracheophyta</taxon>
        <taxon>Spermatophyta</taxon>
        <taxon>Magnoliopsida</taxon>
        <taxon>eudicotyledons</taxon>
        <taxon>Gunneridae</taxon>
        <taxon>Pentapetalae</taxon>
        <taxon>rosids</taxon>
        <taxon>malvids</taxon>
        <taxon>Malvales</taxon>
        <taxon>Malvaceae</taxon>
        <taxon>Malvoideae</taxon>
        <taxon>Gossypium</taxon>
    </lineage>
</organism>
<name>A0A0B0MCJ3_GOSAR</name>
<proteinExistence type="predicted"/>
<evidence type="ECO:0000313" key="1">
    <source>
        <dbReference type="EMBL" id="KHF99837.1"/>
    </source>
</evidence>
<dbReference type="EMBL" id="JRRC01097471">
    <property type="protein sequence ID" value="KHF99837.1"/>
    <property type="molecule type" value="Genomic_DNA"/>
</dbReference>